<evidence type="ECO:0000256" key="7">
    <source>
        <dbReference type="SAM" id="SignalP"/>
    </source>
</evidence>
<accession>A0A1I9WL98</accession>
<organism evidence="9">
    <name type="scientific">Nilaparvata lugens</name>
    <name type="common">Brown planthopper</name>
    <dbReference type="NCBI Taxonomy" id="108931"/>
    <lineage>
        <taxon>Eukaryota</taxon>
        <taxon>Metazoa</taxon>
        <taxon>Ecdysozoa</taxon>
        <taxon>Arthropoda</taxon>
        <taxon>Hexapoda</taxon>
        <taxon>Insecta</taxon>
        <taxon>Pterygota</taxon>
        <taxon>Neoptera</taxon>
        <taxon>Paraneoptera</taxon>
        <taxon>Hemiptera</taxon>
        <taxon>Auchenorrhyncha</taxon>
        <taxon>Fulgoroidea</taxon>
        <taxon>Delphacidae</taxon>
        <taxon>Delphacinae</taxon>
        <taxon>Nilaparvata</taxon>
    </lineage>
</organism>
<dbReference type="GO" id="GO:0008061">
    <property type="term" value="F:chitin binding"/>
    <property type="evidence" value="ECO:0007669"/>
    <property type="project" value="UniProtKB-KW"/>
</dbReference>
<dbReference type="PROSITE" id="PS50940">
    <property type="entry name" value="CHIT_BIND_II"/>
    <property type="match status" value="1"/>
</dbReference>
<evidence type="ECO:0000256" key="2">
    <source>
        <dbReference type="ARBA" id="ARBA00022729"/>
    </source>
</evidence>
<keyword evidence="2 7" id="KW-0732">Signal</keyword>
<keyword evidence="1" id="KW-0147">Chitin-binding</keyword>
<sequence>MFSLGFAVTLLVILLGTATISNQSPIRSEVDDKLLLTHKQLISKRSPADQQMNKAPKGGDSSKTPGQNTLGMIAESYKTKNSTGGGNEPKCPAGFSGLMPHPTDCEQYLNCDAGTASIQKCGPGTVFSPDHKTCDHPENVDCSGPTGVPKTGLKEVPKTGLKDVPKTGLKEVPQTGDKKEKEKVVDPKKEKGGDKKEGNKEIGKGVDEKKEVVEKKGEDKKKEVEDKKNGKGEDKKKQVEEKKKVKREERVEKDEEEKEKDEKEKPNEMSFKTKGKKIQRDWSNIEN</sequence>
<protein>
    <submittedName>
        <fullName evidence="9">Seminal fluid protein</fullName>
    </submittedName>
</protein>
<dbReference type="PANTHER" id="PTHR23301:SF0">
    <property type="entry name" value="CHITIN-BINDING TYPE-2 DOMAIN-CONTAINING PROTEIN-RELATED"/>
    <property type="match status" value="1"/>
</dbReference>
<dbReference type="InterPro" id="IPR002557">
    <property type="entry name" value="Chitin-bd_dom"/>
</dbReference>
<dbReference type="OrthoDB" id="6616863at2759"/>
<feature type="region of interest" description="Disordered" evidence="6">
    <location>
        <begin position="139"/>
        <end position="287"/>
    </location>
</feature>
<dbReference type="AlphaFoldDB" id="A0A1I9WL98"/>
<dbReference type="InterPro" id="IPR051940">
    <property type="entry name" value="Chitin_bind-dev_reg"/>
</dbReference>
<feature type="chain" id="PRO_5009605870" evidence="7">
    <location>
        <begin position="24"/>
        <end position="287"/>
    </location>
</feature>
<feature type="domain" description="Chitin-binding type-2" evidence="8">
    <location>
        <begin position="88"/>
        <end position="144"/>
    </location>
</feature>
<evidence type="ECO:0000313" key="9">
    <source>
        <dbReference type="EMBL" id="APA33918.1"/>
    </source>
</evidence>
<keyword evidence="3" id="KW-0677">Repeat</keyword>
<dbReference type="Pfam" id="PF01607">
    <property type="entry name" value="CBM_14"/>
    <property type="match status" value="1"/>
</dbReference>
<keyword evidence="4" id="KW-1015">Disulfide bond</keyword>
<name>A0A1I9WL98_NILLU</name>
<dbReference type="PANTHER" id="PTHR23301">
    <property type="entry name" value="CHITIN BINDING PERITROPHIN-A"/>
    <property type="match status" value="1"/>
</dbReference>
<feature type="compositionally biased region" description="Basic and acidic residues" evidence="6">
    <location>
        <begin position="152"/>
        <end position="169"/>
    </location>
</feature>
<feature type="region of interest" description="Disordered" evidence="6">
    <location>
        <begin position="42"/>
        <end position="68"/>
    </location>
</feature>
<keyword evidence="5" id="KW-0325">Glycoprotein</keyword>
<evidence type="ECO:0000259" key="8">
    <source>
        <dbReference type="PROSITE" id="PS50940"/>
    </source>
</evidence>
<dbReference type="SUPFAM" id="SSF57625">
    <property type="entry name" value="Invertebrate chitin-binding proteins"/>
    <property type="match status" value="1"/>
</dbReference>
<dbReference type="EMBL" id="KU932282">
    <property type="protein sequence ID" value="APA33918.1"/>
    <property type="molecule type" value="mRNA"/>
</dbReference>
<feature type="signal peptide" evidence="7">
    <location>
        <begin position="1"/>
        <end position="23"/>
    </location>
</feature>
<proteinExistence type="evidence at transcript level"/>
<feature type="compositionally biased region" description="Basic and acidic residues" evidence="6">
    <location>
        <begin position="176"/>
        <end position="253"/>
    </location>
</feature>
<reference evidence="9" key="1">
    <citation type="journal article" date="2016" name="BMC Genomics">
        <title>Seminal fluid protein genes of the brown planthopper, Nilaparvata lugens.</title>
        <authorList>
            <person name="Yu B."/>
            <person name="Li D.T."/>
            <person name="Lu J.B."/>
            <person name="Zhang W.X."/>
            <person name="Zhang C.X."/>
        </authorList>
    </citation>
    <scope>NUCLEOTIDE SEQUENCE</scope>
    <source>
        <strain evidence="9">NlSFP_secreted_comp34753</strain>
    </source>
</reference>
<evidence type="ECO:0000256" key="6">
    <source>
        <dbReference type="SAM" id="MobiDB-lite"/>
    </source>
</evidence>
<dbReference type="GO" id="GO:0005576">
    <property type="term" value="C:extracellular region"/>
    <property type="evidence" value="ECO:0007669"/>
    <property type="project" value="InterPro"/>
</dbReference>
<evidence type="ECO:0000256" key="3">
    <source>
        <dbReference type="ARBA" id="ARBA00022737"/>
    </source>
</evidence>
<evidence type="ECO:0000256" key="4">
    <source>
        <dbReference type="ARBA" id="ARBA00023157"/>
    </source>
</evidence>
<dbReference type="SMART" id="SM00494">
    <property type="entry name" value="ChtBD2"/>
    <property type="match status" value="1"/>
</dbReference>
<dbReference type="Gene3D" id="2.170.140.10">
    <property type="entry name" value="Chitin binding domain"/>
    <property type="match status" value="1"/>
</dbReference>
<evidence type="ECO:0000256" key="5">
    <source>
        <dbReference type="ARBA" id="ARBA00023180"/>
    </source>
</evidence>
<evidence type="ECO:0000256" key="1">
    <source>
        <dbReference type="ARBA" id="ARBA00022669"/>
    </source>
</evidence>
<dbReference type="InterPro" id="IPR036508">
    <property type="entry name" value="Chitin-bd_dom_sf"/>
</dbReference>